<evidence type="ECO:0000313" key="9">
    <source>
        <dbReference type="EMBL" id="OLY84591.1"/>
    </source>
</evidence>
<evidence type="ECO:0000256" key="6">
    <source>
        <dbReference type="ARBA" id="ARBA00022840"/>
    </source>
</evidence>
<dbReference type="Pfam" id="PF00069">
    <property type="entry name" value="Pkinase"/>
    <property type="match status" value="1"/>
</dbReference>
<gene>
    <name evidence="9" type="ORF">AYI68_g1239</name>
</gene>
<evidence type="ECO:0000256" key="2">
    <source>
        <dbReference type="ARBA" id="ARBA00022527"/>
    </source>
</evidence>
<evidence type="ECO:0000256" key="7">
    <source>
        <dbReference type="SAM" id="MobiDB-lite"/>
    </source>
</evidence>
<proteinExistence type="inferred from homology"/>
<keyword evidence="3" id="KW-0808">Transferase</keyword>
<feature type="region of interest" description="Disordered" evidence="7">
    <location>
        <begin position="429"/>
        <end position="462"/>
    </location>
</feature>
<dbReference type="FunFam" id="1.10.510.10:FF:000571">
    <property type="entry name" value="Maternal embryonic leucine zipper kinase"/>
    <property type="match status" value="1"/>
</dbReference>
<comment type="caution">
    <text evidence="9">The sequence shown here is derived from an EMBL/GenBank/DDBJ whole genome shotgun (WGS) entry which is preliminary data.</text>
</comment>
<dbReference type="GO" id="GO:0000226">
    <property type="term" value="P:microtubule cytoskeleton organization"/>
    <property type="evidence" value="ECO:0007669"/>
    <property type="project" value="TreeGrafter"/>
</dbReference>
<organism evidence="9 10">
    <name type="scientific">Smittium mucronatum</name>
    <dbReference type="NCBI Taxonomy" id="133383"/>
    <lineage>
        <taxon>Eukaryota</taxon>
        <taxon>Fungi</taxon>
        <taxon>Fungi incertae sedis</taxon>
        <taxon>Zoopagomycota</taxon>
        <taxon>Kickxellomycotina</taxon>
        <taxon>Harpellomycetes</taxon>
        <taxon>Harpellales</taxon>
        <taxon>Legeriomycetaceae</taxon>
        <taxon>Smittium</taxon>
    </lineage>
</organism>
<feature type="domain" description="Protein kinase" evidence="8">
    <location>
        <begin position="1"/>
        <end position="321"/>
    </location>
</feature>
<feature type="region of interest" description="Disordered" evidence="7">
    <location>
        <begin position="88"/>
        <end position="111"/>
    </location>
</feature>
<feature type="compositionally biased region" description="Polar residues" evidence="7">
    <location>
        <begin position="730"/>
        <end position="747"/>
    </location>
</feature>
<dbReference type="GO" id="GO:0004674">
    <property type="term" value="F:protein serine/threonine kinase activity"/>
    <property type="evidence" value="ECO:0007669"/>
    <property type="project" value="UniProtKB-KW"/>
</dbReference>
<dbReference type="STRING" id="133383.A0A1R0H673"/>
<keyword evidence="2" id="KW-0723">Serine/threonine-protein kinase</keyword>
<evidence type="ECO:0000256" key="1">
    <source>
        <dbReference type="ARBA" id="ARBA00010791"/>
    </source>
</evidence>
<dbReference type="OrthoDB" id="193931at2759"/>
<dbReference type="GO" id="GO:0005737">
    <property type="term" value="C:cytoplasm"/>
    <property type="evidence" value="ECO:0007669"/>
    <property type="project" value="TreeGrafter"/>
</dbReference>
<keyword evidence="10" id="KW-1185">Reference proteome</keyword>
<keyword evidence="6" id="KW-0067">ATP-binding</keyword>
<accession>A0A1R0H673</accession>
<protein>
    <submittedName>
        <fullName evidence="9">Protein kinase kin1</fullName>
    </submittedName>
</protein>
<reference evidence="9 10" key="1">
    <citation type="journal article" date="2016" name="Mol. Biol. Evol.">
        <title>Genome-Wide Survey of Gut Fungi (Harpellales) Reveals the First Horizontally Transferred Ubiquitin Gene from a Mosquito Host.</title>
        <authorList>
            <person name="Wang Y."/>
            <person name="White M.M."/>
            <person name="Kvist S."/>
            <person name="Moncalvo J.M."/>
        </authorList>
    </citation>
    <scope>NUCLEOTIDE SEQUENCE [LARGE SCALE GENOMIC DNA]</scope>
    <source>
        <strain evidence="9 10">ALG-7-W6</strain>
    </source>
</reference>
<dbReference type="AlphaFoldDB" id="A0A1R0H673"/>
<sequence length="836" mass="94432">MGKVKLGFDILINEWVAIKIIKKSENDYDFFELPNYKNITWKKHMSTSLSPSPNIFPSKRFEKASNATLPFTKNELNFLSLVKRTLRTPSSTSINPPSPSPNDKKSKKKKDLRVLREVSISQLVIHPHICELKDIIINSDRYYLISELVVGKQLLEIIVKNGKLDEETSIHYSRQIASALMYLHKHSIVHRDLKIENIMVNNRNQIKLIDFGLSNLFSAQKQLSTFCGSLYFAAPELLEAKQYYGPEIDCWSFGIIIYVLVCGKVPFDDVSISNLHARIKLGVFELPKFLSDSCKAIISSLIVVNPVNRATIGHAIASQWMNKGHLHPPKLYLPSTINVNPPLVHTSQIDHSIVQIISKHYSSCYYDGAYSASTEKIFSEIVNVINSDWYKAFLLSKYGKYISQMNSISSSSFSSKSINIRSLSNPRSMSIINPSHNRKYSSNLRSTSDLKSPPSQHSLSHKKKNSLLFSPNYLSPISKHSDARSSLSRSSFSKYSYTDYSNNTPFSNVHLLNVELDQLPSPQLDLPAVNLYQNDSSTLEFDPDETLNHIINNFSYLNGSAPILSIYYMIQAKLYFTTKTIENLELSYNGSDPNNVGNHNSNSHVNKPLPDKPLVANKIEVEDLSSSASSIFNQDTFYDSYAEKSGSDSEDESKPKERKLETFLETLKYLDANPNYFSMSSNPQKLSSEKTPSRNTKLVVENHKNKQLTLNIKAKIPKVSRFSTKPKLRASSTEPKNTRIPTSSQLVKKSAGAGFSDVPKNGKIVKQTELLNDQSPFYKEPMEAEKPILEGNRDSLLSLFSILNTTPSTEALEEIQQTHHHSKKKSGWFRSVLKKL</sequence>
<dbReference type="InterPro" id="IPR011009">
    <property type="entry name" value="Kinase-like_dom_sf"/>
</dbReference>
<dbReference type="InterPro" id="IPR008271">
    <property type="entry name" value="Ser/Thr_kinase_AS"/>
</dbReference>
<evidence type="ECO:0000256" key="5">
    <source>
        <dbReference type="ARBA" id="ARBA00022777"/>
    </source>
</evidence>
<evidence type="ECO:0000256" key="4">
    <source>
        <dbReference type="ARBA" id="ARBA00022741"/>
    </source>
</evidence>
<feature type="region of interest" description="Disordered" evidence="7">
    <location>
        <begin position="592"/>
        <end position="611"/>
    </location>
</feature>
<dbReference type="PANTHER" id="PTHR24346">
    <property type="entry name" value="MAP/MICROTUBULE AFFINITY-REGULATING KINASE"/>
    <property type="match status" value="1"/>
</dbReference>
<dbReference type="PANTHER" id="PTHR24346:SF82">
    <property type="entry name" value="KP78A-RELATED"/>
    <property type="match status" value="1"/>
</dbReference>
<evidence type="ECO:0000256" key="3">
    <source>
        <dbReference type="ARBA" id="ARBA00022679"/>
    </source>
</evidence>
<dbReference type="InterPro" id="IPR000719">
    <property type="entry name" value="Prot_kinase_dom"/>
</dbReference>
<evidence type="ECO:0000259" key="8">
    <source>
        <dbReference type="PROSITE" id="PS50011"/>
    </source>
</evidence>
<dbReference type="Proteomes" id="UP000187455">
    <property type="component" value="Unassembled WGS sequence"/>
</dbReference>
<feature type="compositionally biased region" description="Low complexity" evidence="7">
    <location>
        <begin position="594"/>
        <end position="606"/>
    </location>
</feature>
<comment type="similarity">
    <text evidence="1">Belongs to the protein kinase superfamily. CAMK Ser/Thr protein kinase family. NIM1 subfamily.</text>
</comment>
<dbReference type="PROSITE" id="PS00108">
    <property type="entry name" value="PROTEIN_KINASE_ST"/>
    <property type="match status" value="1"/>
</dbReference>
<name>A0A1R0H673_9FUNG</name>
<keyword evidence="5 9" id="KW-0418">Kinase</keyword>
<keyword evidence="4" id="KW-0547">Nucleotide-binding</keyword>
<dbReference type="GO" id="GO:0005524">
    <property type="term" value="F:ATP binding"/>
    <property type="evidence" value="ECO:0007669"/>
    <property type="project" value="UniProtKB-KW"/>
</dbReference>
<evidence type="ECO:0000313" key="10">
    <source>
        <dbReference type="Proteomes" id="UP000187455"/>
    </source>
</evidence>
<dbReference type="SMART" id="SM00220">
    <property type="entry name" value="S_TKc"/>
    <property type="match status" value="1"/>
</dbReference>
<dbReference type="PROSITE" id="PS50011">
    <property type="entry name" value="PROTEIN_KINASE_DOM"/>
    <property type="match status" value="1"/>
</dbReference>
<dbReference type="GO" id="GO:0035556">
    <property type="term" value="P:intracellular signal transduction"/>
    <property type="evidence" value="ECO:0007669"/>
    <property type="project" value="TreeGrafter"/>
</dbReference>
<dbReference type="SUPFAM" id="SSF56112">
    <property type="entry name" value="Protein kinase-like (PK-like)"/>
    <property type="match status" value="1"/>
</dbReference>
<dbReference type="EMBL" id="LSSL01000441">
    <property type="protein sequence ID" value="OLY84591.1"/>
    <property type="molecule type" value="Genomic_DNA"/>
</dbReference>
<feature type="compositionally biased region" description="Polar residues" evidence="7">
    <location>
        <begin position="429"/>
        <end position="458"/>
    </location>
</feature>
<feature type="region of interest" description="Disordered" evidence="7">
    <location>
        <begin position="724"/>
        <end position="753"/>
    </location>
</feature>
<dbReference type="Gene3D" id="1.10.510.10">
    <property type="entry name" value="Transferase(Phosphotransferase) domain 1"/>
    <property type="match status" value="1"/>
</dbReference>